<accession>A0A9Q5I2R4</accession>
<evidence type="ECO:0000313" key="2">
    <source>
        <dbReference type="EMBL" id="OCB90486.1"/>
    </source>
</evidence>
<dbReference type="EMBL" id="LNZH02000128">
    <property type="protein sequence ID" value="OCB90486.1"/>
    <property type="molecule type" value="Genomic_DNA"/>
</dbReference>
<feature type="signal peptide" evidence="1">
    <location>
        <begin position="1"/>
        <end position="30"/>
    </location>
</feature>
<keyword evidence="1" id="KW-0732">Signal</keyword>
<protein>
    <submittedName>
        <fullName evidence="2">Uncharacterized protein</fullName>
    </submittedName>
</protein>
<comment type="caution">
    <text evidence="2">The sequence shown here is derived from an EMBL/GenBank/DDBJ whole genome shotgun (WGS) entry which is preliminary data.</text>
</comment>
<organism evidence="2 3">
    <name type="scientific">Sanghuangporus baumii</name>
    <name type="common">Phellinus baumii</name>
    <dbReference type="NCBI Taxonomy" id="108892"/>
    <lineage>
        <taxon>Eukaryota</taxon>
        <taxon>Fungi</taxon>
        <taxon>Dikarya</taxon>
        <taxon>Basidiomycota</taxon>
        <taxon>Agaricomycotina</taxon>
        <taxon>Agaricomycetes</taxon>
        <taxon>Hymenochaetales</taxon>
        <taxon>Hymenochaetaceae</taxon>
        <taxon>Sanghuangporus</taxon>
    </lineage>
</organism>
<evidence type="ECO:0000256" key="1">
    <source>
        <dbReference type="SAM" id="SignalP"/>
    </source>
</evidence>
<gene>
    <name evidence="2" type="ORF">A7U60_g2278</name>
</gene>
<dbReference type="OrthoDB" id="3244886at2759"/>
<keyword evidence="3" id="KW-1185">Reference proteome</keyword>
<reference evidence="2" key="1">
    <citation type="submission" date="2016-06" db="EMBL/GenBank/DDBJ databases">
        <title>Draft Genome sequence of the fungus Inonotus baumii.</title>
        <authorList>
            <person name="Zhu H."/>
            <person name="Lin W."/>
        </authorList>
    </citation>
    <scope>NUCLEOTIDE SEQUENCE</scope>
    <source>
        <strain evidence="2">821</strain>
    </source>
</reference>
<dbReference type="Proteomes" id="UP000757232">
    <property type="component" value="Unassembled WGS sequence"/>
</dbReference>
<sequence length="142" mass="15321">MTFISLLSSTFHVFDTLVLSLTSHTRLTLASEPGDYDLILRRTIREVKFYSETLLAILFTEDAAAGTEEADADAGGALVTEIGTEGETDGADPCTDDASVTEIDVDVELVGTLFVPVIEVGLTVELERAELRDVDPVTDRVL</sequence>
<name>A0A9Q5I2R4_SANBA</name>
<feature type="chain" id="PRO_5040382384" evidence="1">
    <location>
        <begin position="31"/>
        <end position="142"/>
    </location>
</feature>
<evidence type="ECO:0000313" key="3">
    <source>
        <dbReference type="Proteomes" id="UP000757232"/>
    </source>
</evidence>
<proteinExistence type="predicted"/>
<dbReference type="AlphaFoldDB" id="A0A9Q5I2R4"/>